<accession>A0ABU1QP98</accession>
<evidence type="ECO:0000313" key="2">
    <source>
        <dbReference type="Proteomes" id="UP001266807"/>
    </source>
</evidence>
<keyword evidence="2" id="KW-1185">Reference proteome</keyword>
<name>A0ABU1QP98_9BACL</name>
<dbReference type="InterPro" id="IPR049215">
    <property type="entry name" value="DUF6809"/>
</dbReference>
<dbReference type="RefSeq" id="WP_371918001.1">
    <property type="nucleotide sequence ID" value="NZ_CP132974.1"/>
</dbReference>
<proteinExistence type="predicted"/>
<gene>
    <name evidence="1" type="ORF">J2W98_005614</name>
</gene>
<dbReference type="Pfam" id="PF20648">
    <property type="entry name" value="DUF6809"/>
    <property type="match status" value="1"/>
</dbReference>
<protein>
    <submittedName>
        <fullName evidence="1">Uncharacterized protein</fullName>
    </submittedName>
</protein>
<evidence type="ECO:0000313" key="1">
    <source>
        <dbReference type="EMBL" id="MDR6781302.1"/>
    </source>
</evidence>
<sequence length="98" mass="11295">MMKMILEDMYYGNWRPSEQINSTDPESQKVNQKISDLMEMLKSKLPAVEFESIEVMFDLLSESTSLHSAAAFIHGYRAGALTMIEVFSEDKEIVDRNR</sequence>
<reference evidence="1 2" key="1">
    <citation type="submission" date="2023-07" db="EMBL/GenBank/DDBJ databases">
        <title>Sorghum-associated microbial communities from plants grown in Nebraska, USA.</title>
        <authorList>
            <person name="Schachtman D."/>
        </authorList>
    </citation>
    <scope>NUCLEOTIDE SEQUENCE [LARGE SCALE GENOMIC DNA]</scope>
    <source>
        <strain evidence="1 2">BE143</strain>
    </source>
</reference>
<comment type="caution">
    <text evidence="1">The sequence shown here is derived from an EMBL/GenBank/DDBJ whole genome shotgun (WGS) entry which is preliminary data.</text>
</comment>
<dbReference type="EMBL" id="JAVDUG010000015">
    <property type="protein sequence ID" value="MDR6781302.1"/>
    <property type="molecule type" value="Genomic_DNA"/>
</dbReference>
<dbReference type="Proteomes" id="UP001266807">
    <property type="component" value="Unassembled WGS sequence"/>
</dbReference>
<organism evidence="1 2">
    <name type="scientific">Paenibacillus peoriae</name>
    <dbReference type="NCBI Taxonomy" id="59893"/>
    <lineage>
        <taxon>Bacteria</taxon>
        <taxon>Bacillati</taxon>
        <taxon>Bacillota</taxon>
        <taxon>Bacilli</taxon>
        <taxon>Bacillales</taxon>
        <taxon>Paenibacillaceae</taxon>
        <taxon>Paenibacillus</taxon>
    </lineage>
</organism>